<organism evidence="1 2">
    <name type="scientific">Candidatus Collierbacteria bacterium RIFCSPHIGHO2_02_FULL_49_10</name>
    <dbReference type="NCBI Taxonomy" id="1817723"/>
    <lineage>
        <taxon>Bacteria</taxon>
        <taxon>Candidatus Collieribacteriota</taxon>
    </lineage>
</organism>
<evidence type="ECO:0008006" key="3">
    <source>
        <dbReference type="Google" id="ProtNLM"/>
    </source>
</evidence>
<reference evidence="1 2" key="1">
    <citation type="journal article" date="2016" name="Nat. Commun.">
        <title>Thousands of microbial genomes shed light on interconnected biogeochemical processes in an aquifer system.</title>
        <authorList>
            <person name="Anantharaman K."/>
            <person name="Brown C.T."/>
            <person name="Hug L.A."/>
            <person name="Sharon I."/>
            <person name="Castelle C.J."/>
            <person name="Probst A.J."/>
            <person name="Thomas B.C."/>
            <person name="Singh A."/>
            <person name="Wilkins M.J."/>
            <person name="Karaoz U."/>
            <person name="Brodie E.L."/>
            <person name="Williams K.H."/>
            <person name="Hubbard S.S."/>
            <person name="Banfield J.F."/>
        </authorList>
    </citation>
    <scope>NUCLEOTIDE SEQUENCE [LARGE SCALE GENOMIC DNA]</scope>
</reference>
<dbReference type="Gene3D" id="3.40.50.150">
    <property type="entry name" value="Vaccinia Virus protein VP39"/>
    <property type="match status" value="1"/>
</dbReference>
<comment type="caution">
    <text evidence="1">The sequence shown here is derived from an EMBL/GenBank/DDBJ whole genome shotgun (WGS) entry which is preliminary data.</text>
</comment>
<dbReference type="InterPro" id="IPR029063">
    <property type="entry name" value="SAM-dependent_MTases_sf"/>
</dbReference>
<protein>
    <recommendedName>
        <fullName evidence="3">Methyltransferase type 11 domain-containing protein</fullName>
    </recommendedName>
</protein>
<dbReference type="Pfam" id="PF13489">
    <property type="entry name" value="Methyltransf_23"/>
    <property type="match status" value="1"/>
</dbReference>
<dbReference type="SUPFAM" id="SSF53335">
    <property type="entry name" value="S-adenosyl-L-methionine-dependent methyltransferases"/>
    <property type="match status" value="1"/>
</dbReference>
<dbReference type="EMBL" id="MFAH01000040">
    <property type="protein sequence ID" value="OGD70894.1"/>
    <property type="molecule type" value="Genomic_DNA"/>
</dbReference>
<sequence>MRKAITPGADQVQKFQHYQSLDLTNKVYQKKALRLAKKFCRINRPLIVELGSADDSFTKLIGETLGGTGRGLDITKGDDFGKPLQVKSATADLVIALEVIEHLYDTDFFLGEIRRILKPGGLLILSTPNLASLTNRLKLLFGSYPHYLEYSLTGAGHIHLYTLPVLKSQLHATNFRLRAAVSANFLCPFITKKWFPEILKEFCMFLGDRLPQFGSHLLVVAEKK</sequence>
<dbReference type="Proteomes" id="UP000177390">
    <property type="component" value="Unassembled WGS sequence"/>
</dbReference>
<proteinExistence type="predicted"/>
<name>A0A1F5EUR2_9BACT</name>
<dbReference type="AlphaFoldDB" id="A0A1F5EUR2"/>
<accession>A0A1F5EUR2</accession>
<gene>
    <name evidence="1" type="ORF">A3D09_00025</name>
</gene>
<evidence type="ECO:0000313" key="2">
    <source>
        <dbReference type="Proteomes" id="UP000177390"/>
    </source>
</evidence>
<evidence type="ECO:0000313" key="1">
    <source>
        <dbReference type="EMBL" id="OGD70894.1"/>
    </source>
</evidence>